<dbReference type="InterPro" id="IPR029787">
    <property type="entry name" value="Nucleotide_cyclase"/>
</dbReference>
<dbReference type="Gene3D" id="3.30.450.20">
    <property type="entry name" value="PAS domain"/>
    <property type="match status" value="1"/>
</dbReference>
<evidence type="ECO:0000259" key="2">
    <source>
        <dbReference type="PROSITE" id="PS50113"/>
    </source>
</evidence>
<accession>A0A948TGX2</accession>
<dbReference type="SMART" id="SM00267">
    <property type="entry name" value="GGDEF"/>
    <property type="match status" value="1"/>
</dbReference>
<dbReference type="PANTHER" id="PTHR44757">
    <property type="entry name" value="DIGUANYLATE CYCLASE DGCP"/>
    <property type="match status" value="1"/>
</dbReference>
<dbReference type="Proteomes" id="UP000733611">
    <property type="component" value="Unassembled WGS sequence"/>
</dbReference>
<evidence type="ECO:0000259" key="3">
    <source>
        <dbReference type="PROSITE" id="PS50887"/>
    </source>
</evidence>
<organism evidence="4 5">
    <name type="scientific">Candidatus Anaerobiospirillum pullicola</name>
    <dbReference type="NCBI Taxonomy" id="2838451"/>
    <lineage>
        <taxon>Bacteria</taxon>
        <taxon>Pseudomonadati</taxon>
        <taxon>Pseudomonadota</taxon>
        <taxon>Gammaproteobacteria</taxon>
        <taxon>Aeromonadales</taxon>
        <taxon>Succinivibrionaceae</taxon>
        <taxon>Anaerobiospirillum</taxon>
    </lineage>
</organism>
<feature type="compositionally biased region" description="Basic and acidic residues" evidence="1">
    <location>
        <begin position="462"/>
        <end position="471"/>
    </location>
</feature>
<dbReference type="SUPFAM" id="SSF55785">
    <property type="entry name" value="PYP-like sensor domain (PAS domain)"/>
    <property type="match status" value="1"/>
</dbReference>
<dbReference type="CDD" id="cd00130">
    <property type="entry name" value="PAS"/>
    <property type="match status" value="1"/>
</dbReference>
<proteinExistence type="predicted"/>
<dbReference type="InterPro" id="IPR000160">
    <property type="entry name" value="GGDEF_dom"/>
</dbReference>
<dbReference type="InterPro" id="IPR013655">
    <property type="entry name" value="PAS_fold_3"/>
</dbReference>
<dbReference type="SMART" id="SM00086">
    <property type="entry name" value="PAC"/>
    <property type="match status" value="1"/>
</dbReference>
<dbReference type="PROSITE" id="PS50113">
    <property type="entry name" value="PAC"/>
    <property type="match status" value="1"/>
</dbReference>
<feature type="domain" description="GGDEF" evidence="3">
    <location>
        <begin position="305"/>
        <end position="438"/>
    </location>
</feature>
<dbReference type="PANTHER" id="PTHR44757:SF2">
    <property type="entry name" value="BIOFILM ARCHITECTURE MAINTENANCE PROTEIN MBAA"/>
    <property type="match status" value="1"/>
</dbReference>
<sequence length="471" mass="53162">MSDNLAATASANTTANTATDGVASSSYYAHGITPAAQAADLDLGYWIFNGATRSFLLDAVCATFFGLPEGTWLTEAQVLERLTIDSIERYYRVMDSHDMGNIIFEDVRFIMGPHSGESFVINGSVLSRFPDGKVCHATGYLASTRSTYADFIAHELAGDVLYSWDSLTERLTFSESCSYLLGYEEKELPQELPGWAVLLHPDDRETLDVGMQVLITPAYGDNFEYCVRLRHKNGNYIWVIGYSVVVSRDHEGRALRMIGTLSDINLVQDNFENIKQMLYTDTLTGLHNRYYFQHNMSRWQDSLSQPLSVIYADVTGLKITNDVLGHADGDILLLSVTEVLTTVVTRTREIMRLAGDEFLVVMPRCAQSELQAIVAQLNAFVVNHNRIPDVMPVFVGFGGATLGEVERDNLKMCIERADVRMQQAKEQQREHNYAQLKAYLEKRKGRPVSMRDGRRLSYMTPQEREQMHRRQ</sequence>
<dbReference type="Gene3D" id="3.30.70.270">
    <property type="match status" value="1"/>
</dbReference>
<protein>
    <submittedName>
        <fullName evidence="4">Sensor domain-containing diguanylate cyclase</fullName>
    </submittedName>
</protein>
<evidence type="ECO:0000313" key="5">
    <source>
        <dbReference type="Proteomes" id="UP000733611"/>
    </source>
</evidence>
<dbReference type="InterPro" id="IPR035965">
    <property type="entry name" value="PAS-like_dom_sf"/>
</dbReference>
<dbReference type="InterPro" id="IPR000700">
    <property type="entry name" value="PAS-assoc_C"/>
</dbReference>
<dbReference type="InterPro" id="IPR043128">
    <property type="entry name" value="Rev_trsase/Diguanyl_cyclase"/>
</dbReference>
<dbReference type="Pfam" id="PF00990">
    <property type="entry name" value="GGDEF"/>
    <property type="match status" value="1"/>
</dbReference>
<reference evidence="4" key="2">
    <citation type="submission" date="2021-04" db="EMBL/GenBank/DDBJ databases">
        <authorList>
            <person name="Gilroy R."/>
        </authorList>
    </citation>
    <scope>NUCLEOTIDE SEQUENCE</scope>
    <source>
        <strain evidence="4">378</strain>
    </source>
</reference>
<dbReference type="AlphaFoldDB" id="A0A948TGX2"/>
<gene>
    <name evidence="4" type="ORF">H9847_08225</name>
</gene>
<dbReference type="NCBIfam" id="TIGR00254">
    <property type="entry name" value="GGDEF"/>
    <property type="match status" value="1"/>
</dbReference>
<name>A0A948TGX2_9GAMM</name>
<dbReference type="CDD" id="cd01949">
    <property type="entry name" value="GGDEF"/>
    <property type="match status" value="1"/>
</dbReference>
<dbReference type="Pfam" id="PF08447">
    <property type="entry name" value="PAS_3"/>
    <property type="match status" value="1"/>
</dbReference>
<feature type="domain" description="PAC" evidence="2">
    <location>
        <begin position="223"/>
        <end position="276"/>
    </location>
</feature>
<evidence type="ECO:0000313" key="4">
    <source>
        <dbReference type="EMBL" id="MBU3844830.1"/>
    </source>
</evidence>
<dbReference type="EMBL" id="JAHLFE010000168">
    <property type="protein sequence ID" value="MBU3844830.1"/>
    <property type="molecule type" value="Genomic_DNA"/>
</dbReference>
<dbReference type="PROSITE" id="PS50887">
    <property type="entry name" value="GGDEF"/>
    <property type="match status" value="1"/>
</dbReference>
<reference evidence="4" key="1">
    <citation type="journal article" date="2021" name="PeerJ">
        <title>Extensive microbial diversity within the chicken gut microbiome revealed by metagenomics and culture.</title>
        <authorList>
            <person name="Gilroy R."/>
            <person name="Ravi A."/>
            <person name="Getino M."/>
            <person name="Pursley I."/>
            <person name="Horton D.L."/>
            <person name="Alikhan N.F."/>
            <person name="Baker D."/>
            <person name="Gharbi K."/>
            <person name="Hall N."/>
            <person name="Watson M."/>
            <person name="Adriaenssens E.M."/>
            <person name="Foster-Nyarko E."/>
            <person name="Jarju S."/>
            <person name="Secka A."/>
            <person name="Antonio M."/>
            <person name="Oren A."/>
            <person name="Chaudhuri R.R."/>
            <person name="La Ragione R."/>
            <person name="Hildebrand F."/>
            <person name="Pallen M.J."/>
        </authorList>
    </citation>
    <scope>NUCLEOTIDE SEQUENCE</scope>
    <source>
        <strain evidence="4">378</strain>
    </source>
</reference>
<dbReference type="InterPro" id="IPR052155">
    <property type="entry name" value="Biofilm_reg_signaling"/>
</dbReference>
<dbReference type="InterPro" id="IPR000014">
    <property type="entry name" value="PAS"/>
</dbReference>
<evidence type="ECO:0000256" key="1">
    <source>
        <dbReference type="SAM" id="MobiDB-lite"/>
    </source>
</evidence>
<feature type="region of interest" description="Disordered" evidence="1">
    <location>
        <begin position="444"/>
        <end position="471"/>
    </location>
</feature>
<comment type="caution">
    <text evidence="4">The sequence shown here is derived from an EMBL/GenBank/DDBJ whole genome shotgun (WGS) entry which is preliminary data.</text>
</comment>
<dbReference type="InterPro" id="IPR001610">
    <property type="entry name" value="PAC"/>
</dbReference>
<dbReference type="SUPFAM" id="SSF55073">
    <property type="entry name" value="Nucleotide cyclase"/>
    <property type="match status" value="1"/>
</dbReference>